<keyword evidence="3" id="KW-0132">Cell division</keyword>
<comment type="caution">
    <text evidence="7">The sequence shown here is derived from an EMBL/GenBank/DDBJ whole genome shotgun (WGS) entry which is preliminary data.</text>
</comment>
<dbReference type="InterPro" id="IPR006776">
    <property type="entry name" value="SsgB"/>
</dbReference>
<evidence type="ECO:0000313" key="7">
    <source>
        <dbReference type="EMBL" id="GLW74481.1"/>
    </source>
</evidence>
<name>A0A9W6QGD5_9ACTN</name>
<accession>A0A9W6QGD5</accession>
<dbReference type="RefSeq" id="WP_285740064.1">
    <property type="nucleotide sequence ID" value="NZ_BSSA01000035.1"/>
</dbReference>
<comment type="similarity">
    <text evidence="2">Belongs to the SsgA family.</text>
</comment>
<dbReference type="GO" id="GO:0030435">
    <property type="term" value="P:sporulation resulting in formation of a cellular spore"/>
    <property type="evidence" value="ECO:0007669"/>
    <property type="project" value="UniProtKB-KW"/>
</dbReference>
<keyword evidence="6" id="KW-0131">Cell cycle</keyword>
<proteinExistence type="inferred from homology"/>
<evidence type="ECO:0000256" key="2">
    <source>
        <dbReference type="ARBA" id="ARBA00009323"/>
    </source>
</evidence>
<evidence type="ECO:0000256" key="5">
    <source>
        <dbReference type="ARBA" id="ARBA00023210"/>
    </source>
</evidence>
<gene>
    <name evidence="7" type="ORF">Kpho02_67790</name>
</gene>
<dbReference type="EMBL" id="BSSA01000035">
    <property type="protein sequence ID" value="GLW74481.1"/>
    <property type="molecule type" value="Genomic_DNA"/>
</dbReference>
<sequence length="297" mass="32370">MSQSNFNIDAVENAIEQLEGIRSGSGTSDIDECLAELRRARRALRSTTVEPLTISPSVIGVLELLQDIEESSLGTPGARSLRSRASAGSRRTIAKHRALLEPAVGANSMEMGSKRYRKGSPYDRLITTTDMDGVITVEAGLIIRLLGEEEFRMPATLTYRSSDPYAILMCVNPGTENVTWTFGRSLIYEGIRKVAGTGDVKIWPGFKIPERASSRGGQAGFEVPSSLREMRRAPNLYVSLSSPEGDALLCLDRNAVKAFLRRTQTVVSIGSESSILNSANSEEIILDHLNRQPPSAQ</sequence>
<evidence type="ECO:0000313" key="8">
    <source>
        <dbReference type="Proteomes" id="UP001165041"/>
    </source>
</evidence>
<dbReference type="InterPro" id="IPR038658">
    <property type="entry name" value="SsgB_sf"/>
</dbReference>
<reference evidence="7" key="1">
    <citation type="submission" date="2023-02" db="EMBL/GenBank/DDBJ databases">
        <title>Kitasatospora phosalacinea NBRC 14627.</title>
        <authorList>
            <person name="Ichikawa N."/>
            <person name="Sato H."/>
            <person name="Tonouchi N."/>
        </authorList>
    </citation>
    <scope>NUCLEOTIDE SEQUENCE</scope>
    <source>
        <strain evidence="7">NBRC 14627</strain>
    </source>
</reference>
<dbReference type="GO" id="GO:0000917">
    <property type="term" value="P:division septum assembly"/>
    <property type="evidence" value="ECO:0007669"/>
    <property type="project" value="UniProtKB-KW"/>
</dbReference>
<keyword evidence="4" id="KW-0749">Sporulation</keyword>
<evidence type="ECO:0008006" key="9">
    <source>
        <dbReference type="Google" id="ProtNLM"/>
    </source>
</evidence>
<dbReference type="Proteomes" id="UP001165041">
    <property type="component" value="Unassembled WGS sequence"/>
</dbReference>
<organism evidence="7 8">
    <name type="scientific">Kitasatospora phosalacinea</name>
    <dbReference type="NCBI Taxonomy" id="2065"/>
    <lineage>
        <taxon>Bacteria</taxon>
        <taxon>Bacillati</taxon>
        <taxon>Actinomycetota</taxon>
        <taxon>Actinomycetes</taxon>
        <taxon>Kitasatosporales</taxon>
        <taxon>Streptomycetaceae</taxon>
        <taxon>Kitasatospora</taxon>
    </lineage>
</organism>
<dbReference type="Pfam" id="PF04686">
    <property type="entry name" value="SsgA"/>
    <property type="match status" value="2"/>
</dbReference>
<evidence type="ECO:0000256" key="6">
    <source>
        <dbReference type="ARBA" id="ARBA00023306"/>
    </source>
</evidence>
<evidence type="ECO:0000256" key="1">
    <source>
        <dbReference type="ARBA" id="ARBA00004431"/>
    </source>
</evidence>
<comment type="subcellular location">
    <subcellularLocation>
        <location evidence="1">Cell septum</location>
    </subcellularLocation>
</comment>
<dbReference type="AlphaFoldDB" id="A0A9W6QGD5"/>
<dbReference type="Gene3D" id="2.30.31.20">
    <property type="entry name" value="Sporulation-specific cell division protein SsgB"/>
    <property type="match status" value="1"/>
</dbReference>
<protein>
    <recommendedName>
        <fullName evidence="9">SsgA</fullName>
    </recommendedName>
</protein>
<evidence type="ECO:0000256" key="4">
    <source>
        <dbReference type="ARBA" id="ARBA00022969"/>
    </source>
</evidence>
<evidence type="ECO:0000256" key="3">
    <source>
        <dbReference type="ARBA" id="ARBA00022618"/>
    </source>
</evidence>
<dbReference type="GO" id="GO:0030428">
    <property type="term" value="C:cell septum"/>
    <property type="evidence" value="ECO:0007669"/>
    <property type="project" value="UniProtKB-SubCell"/>
</dbReference>
<keyword evidence="5" id="KW-0717">Septation</keyword>